<protein>
    <submittedName>
        <fullName evidence="1">Uncharacterized protein</fullName>
    </submittedName>
</protein>
<dbReference type="Proteomes" id="UP000887013">
    <property type="component" value="Unassembled WGS sequence"/>
</dbReference>
<sequence length="113" mass="13434">MHALVQLETTTNSLFPSISGVSMRLCDKGSPNLLARSIATEKLHGEDRKISQRFAVHRDSGYNCSEEKSAKENNKKKCNRREKNYRYTYLFAFFRKRDHYMRNFHIYYLKMCI</sequence>
<name>A0A8X6TXD7_NEPPI</name>
<accession>A0A8X6TXD7</accession>
<dbReference type="AlphaFoldDB" id="A0A8X6TXD7"/>
<gene>
    <name evidence="1" type="ORF">NPIL_92361</name>
</gene>
<dbReference type="EMBL" id="BMAW01066861">
    <property type="protein sequence ID" value="GFT56693.1"/>
    <property type="molecule type" value="Genomic_DNA"/>
</dbReference>
<keyword evidence="2" id="KW-1185">Reference proteome</keyword>
<evidence type="ECO:0000313" key="2">
    <source>
        <dbReference type="Proteomes" id="UP000887013"/>
    </source>
</evidence>
<comment type="caution">
    <text evidence="1">The sequence shown here is derived from an EMBL/GenBank/DDBJ whole genome shotgun (WGS) entry which is preliminary data.</text>
</comment>
<reference evidence="1" key="1">
    <citation type="submission" date="2020-08" db="EMBL/GenBank/DDBJ databases">
        <title>Multicomponent nature underlies the extraordinary mechanical properties of spider dragline silk.</title>
        <authorList>
            <person name="Kono N."/>
            <person name="Nakamura H."/>
            <person name="Mori M."/>
            <person name="Yoshida Y."/>
            <person name="Ohtoshi R."/>
            <person name="Malay A.D."/>
            <person name="Moran D.A.P."/>
            <person name="Tomita M."/>
            <person name="Numata K."/>
            <person name="Arakawa K."/>
        </authorList>
    </citation>
    <scope>NUCLEOTIDE SEQUENCE</scope>
</reference>
<evidence type="ECO:0000313" key="1">
    <source>
        <dbReference type="EMBL" id="GFT56693.1"/>
    </source>
</evidence>
<proteinExistence type="predicted"/>
<organism evidence="1 2">
    <name type="scientific">Nephila pilipes</name>
    <name type="common">Giant wood spider</name>
    <name type="synonym">Nephila maculata</name>
    <dbReference type="NCBI Taxonomy" id="299642"/>
    <lineage>
        <taxon>Eukaryota</taxon>
        <taxon>Metazoa</taxon>
        <taxon>Ecdysozoa</taxon>
        <taxon>Arthropoda</taxon>
        <taxon>Chelicerata</taxon>
        <taxon>Arachnida</taxon>
        <taxon>Araneae</taxon>
        <taxon>Araneomorphae</taxon>
        <taxon>Entelegynae</taxon>
        <taxon>Araneoidea</taxon>
        <taxon>Nephilidae</taxon>
        <taxon>Nephila</taxon>
    </lineage>
</organism>